<sequence length="91" mass="9962">MAERLAAAATGCFGPAYRSAPGLPSADRAGRGLAGNPLPDPRRTCRSRALLYYCTSGFEKYRCPAIERKQVGQRVFPVELSLSIENYRPLT</sequence>
<keyword evidence="2" id="KW-1185">Reference proteome</keyword>
<reference evidence="1" key="1">
    <citation type="submission" date="2022-03" db="EMBL/GenBank/DDBJ databases">
        <title>Genomic analyses of argali, domestic sheep and their hybrids provide insights into chromosomal evolution, heterosis and genetic basis of agronomic traits.</title>
        <authorList>
            <person name="Li M."/>
        </authorList>
    </citation>
    <scope>NUCLEOTIDE SEQUENCE</scope>
    <source>
        <strain evidence="1">F1 hybrid</strain>
    </source>
</reference>
<comment type="caution">
    <text evidence="1">The sequence shown here is derived from an EMBL/GenBank/DDBJ whole genome shotgun (WGS) entry which is preliminary data.</text>
</comment>
<organism evidence="1 2">
    <name type="scientific">Ovis ammon polii x Ovis aries</name>
    <dbReference type="NCBI Taxonomy" id="2918886"/>
    <lineage>
        <taxon>Eukaryota</taxon>
        <taxon>Metazoa</taxon>
        <taxon>Chordata</taxon>
        <taxon>Craniata</taxon>
        <taxon>Vertebrata</taxon>
        <taxon>Euteleostomi</taxon>
        <taxon>Mammalia</taxon>
        <taxon>Eutheria</taxon>
        <taxon>Laurasiatheria</taxon>
        <taxon>Artiodactyla</taxon>
        <taxon>Ruminantia</taxon>
        <taxon>Pecora</taxon>
        <taxon>Bovidae</taxon>
        <taxon>Caprinae</taxon>
        <taxon>Ovis</taxon>
    </lineage>
</organism>
<protein>
    <submittedName>
        <fullName evidence="1">Uncharacterized protein</fullName>
    </submittedName>
</protein>
<gene>
    <name evidence="1" type="ORF">MJG53_016302</name>
</gene>
<evidence type="ECO:0000313" key="2">
    <source>
        <dbReference type="Proteomes" id="UP001057279"/>
    </source>
</evidence>
<accession>A0ACB9UBL5</accession>
<dbReference type="Proteomes" id="UP001057279">
    <property type="component" value="Linkage Group LG20"/>
</dbReference>
<evidence type="ECO:0000313" key="1">
    <source>
        <dbReference type="EMBL" id="KAI4563728.1"/>
    </source>
</evidence>
<proteinExistence type="predicted"/>
<dbReference type="EMBL" id="CM043045">
    <property type="protein sequence ID" value="KAI4563728.1"/>
    <property type="molecule type" value="Genomic_DNA"/>
</dbReference>
<name>A0ACB9UBL5_9CETA</name>